<accession>A0AA39RJ30</accession>
<reference evidence="2" key="2">
    <citation type="submission" date="2023-06" db="EMBL/GenBank/DDBJ databases">
        <authorList>
            <person name="Swenson N.G."/>
            <person name="Wegrzyn J.L."/>
            <person name="Mcevoy S.L."/>
        </authorList>
    </citation>
    <scope>NUCLEOTIDE SEQUENCE</scope>
    <source>
        <strain evidence="2">NS2018</strain>
        <tissue evidence="2">Leaf</tissue>
    </source>
</reference>
<organism evidence="2 3">
    <name type="scientific">Acer saccharum</name>
    <name type="common">Sugar maple</name>
    <dbReference type="NCBI Taxonomy" id="4024"/>
    <lineage>
        <taxon>Eukaryota</taxon>
        <taxon>Viridiplantae</taxon>
        <taxon>Streptophyta</taxon>
        <taxon>Embryophyta</taxon>
        <taxon>Tracheophyta</taxon>
        <taxon>Spermatophyta</taxon>
        <taxon>Magnoliopsida</taxon>
        <taxon>eudicotyledons</taxon>
        <taxon>Gunneridae</taxon>
        <taxon>Pentapetalae</taxon>
        <taxon>rosids</taxon>
        <taxon>malvids</taxon>
        <taxon>Sapindales</taxon>
        <taxon>Sapindaceae</taxon>
        <taxon>Hippocastanoideae</taxon>
        <taxon>Acereae</taxon>
        <taxon>Acer</taxon>
    </lineage>
</organism>
<evidence type="ECO:0000256" key="1">
    <source>
        <dbReference type="SAM" id="MobiDB-lite"/>
    </source>
</evidence>
<feature type="compositionally biased region" description="Basic and acidic residues" evidence="1">
    <location>
        <begin position="162"/>
        <end position="208"/>
    </location>
</feature>
<feature type="compositionally biased region" description="Basic and acidic residues" evidence="1">
    <location>
        <begin position="31"/>
        <end position="43"/>
    </location>
</feature>
<protein>
    <submittedName>
        <fullName evidence="2">Uncharacterized protein</fullName>
    </submittedName>
</protein>
<feature type="compositionally biased region" description="Basic residues" evidence="1">
    <location>
        <begin position="72"/>
        <end position="81"/>
    </location>
</feature>
<feature type="compositionally biased region" description="Acidic residues" evidence="1">
    <location>
        <begin position="8"/>
        <end position="19"/>
    </location>
</feature>
<reference evidence="2" key="1">
    <citation type="journal article" date="2022" name="Plant J.">
        <title>Strategies of tolerance reflected in two North American maple genomes.</title>
        <authorList>
            <person name="McEvoy S.L."/>
            <person name="Sezen U.U."/>
            <person name="Trouern-Trend A."/>
            <person name="McMahon S.M."/>
            <person name="Schaberg P.G."/>
            <person name="Yang J."/>
            <person name="Wegrzyn J.L."/>
            <person name="Swenson N.G."/>
        </authorList>
    </citation>
    <scope>NUCLEOTIDE SEQUENCE</scope>
    <source>
        <strain evidence="2">NS2018</strain>
    </source>
</reference>
<dbReference type="EMBL" id="JAUESC010000387">
    <property type="protein sequence ID" value="KAK0574683.1"/>
    <property type="molecule type" value="Genomic_DNA"/>
</dbReference>
<gene>
    <name evidence="2" type="ORF">LWI29_027324</name>
</gene>
<feature type="region of interest" description="Disordered" evidence="1">
    <location>
        <begin position="143"/>
        <end position="208"/>
    </location>
</feature>
<evidence type="ECO:0000313" key="3">
    <source>
        <dbReference type="Proteomes" id="UP001168877"/>
    </source>
</evidence>
<keyword evidence="3" id="KW-1185">Reference proteome</keyword>
<name>A0AA39RJ30_ACESA</name>
<evidence type="ECO:0000313" key="2">
    <source>
        <dbReference type="EMBL" id="KAK0574683.1"/>
    </source>
</evidence>
<comment type="caution">
    <text evidence="2">The sequence shown here is derived from an EMBL/GenBank/DDBJ whole genome shotgun (WGS) entry which is preliminary data.</text>
</comment>
<proteinExistence type="predicted"/>
<feature type="region of interest" description="Disordered" evidence="1">
    <location>
        <begin position="1"/>
        <end position="81"/>
    </location>
</feature>
<dbReference type="Proteomes" id="UP001168877">
    <property type="component" value="Unassembled WGS sequence"/>
</dbReference>
<dbReference type="AlphaFoldDB" id="A0AA39RJ30"/>
<sequence>MRHNNAGSEDDELDFDTDAELPVHPNWKPSHVADSRHTSRGRDPIGPSRGLSFGSDEKFGHSDLDDDFESRRTKKPISGKFSRRRVVSDMEDFSDSEFDNDDLDMRRNKFGWNTTESSRRGKDFDGCDNYNFVNDDAWFRTNGKMDNRRNSMIDGSRSSRGSRGDNRGAKWDDYDGWRMNNKGDDAKFRSNGKMDNRRDSMMDDRRSS</sequence>